<evidence type="ECO:0000259" key="10">
    <source>
        <dbReference type="Pfam" id="PF04535"/>
    </source>
</evidence>
<dbReference type="PaxDb" id="3218-PP1S11_70V6.1"/>
<sequence length="216" mass="22886">MEGGAWNSETFTNTKPAGTAGVHVPPAGSATPPLYHQPALGAGKELKAFGFATVGLRIAQFVFTLLGFAVMASNQATVYVEDLFTTEESTVKFSSIESFIGLLALDVIVCFYALVQLIHSIVWASSKGSFSSSATTGLAMITFLFDLVLAFALIAAGGAAADSTQIWSQEGLCDDTGIPKFCQKANASIVISFFAFAFLAFSCILYPLRLLRLAKQ</sequence>
<evidence type="ECO:0000313" key="13">
    <source>
        <dbReference type="Proteomes" id="UP000006727"/>
    </source>
</evidence>
<feature type="transmembrane region" description="Helical" evidence="8">
    <location>
        <begin position="93"/>
        <end position="115"/>
    </location>
</feature>
<dbReference type="EnsemblPlants" id="Pp3c11_12490V3.1">
    <property type="protein sequence ID" value="Pp3c11_12490V3.1"/>
    <property type="gene ID" value="Pp3c11_12490"/>
</dbReference>
<dbReference type="Pfam" id="PF04535">
    <property type="entry name" value="CASP_dom"/>
    <property type="match status" value="1"/>
</dbReference>
<dbReference type="GeneID" id="112288378"/>
<evidence type="ECO:0000256" key="6">
    <source>
        <dbReference type="ARBA" id="ARBA00022989"/>
    </source>
</evidence>
<reference evidence="11 13" key="2">
    <citation type="journal article" date="2018" name="Plant J.">
        <title>The Physcomitrella patens chromosome-scale assembly reveals moss genome structure and evolution.</title>
        <authorList>
            <person name="Lang D."/>
            <person name="Ullrich K.K."/>
            <person name="Murat F."/>
            <person name="Fuchs J."/>
            <person name="Jenkins J."/>
            <person name="Haas F.B."/>
            <person name="Piednoel M."/>
            <person name="Gundlach H."/>
            <person name="Van Bel M."/>
            <person name="Meyberg R."/>
            <person name="Vives C."/>
            <person name="Morata J."/>
            <person name="Symeonidi A."/>
            <person name="Hiss M."/>
            <person name="Muchero W."/>
            <person name="Kamisugi Y."/>
            <person name="Saleh O."/>
            <person name="Blanc G."/>
            <person name="Decker E.L."/>
            <person name="van Gessel N."/>
            <person name="Grimwood J."/>
            <person name="Hayes R.D."/>
            <person name="Graham S.W."/>
            <person name="Gunter L.E."/>
            <person name="McDaniel S.F."/>
            <person name="Hoernstein S.N.W."/>
            <person name="Larsson A."/>
            <person name="Li F.W."/>
            <person name="Perroud P.F."/>
            <person name="Phillips J."/>
            <person name="Ranjan P."/>
            <person name="Rokshar D.S."/>
            <person name="Rothfels C.J."/>
            <person name="Schneider L."/>
            <person name="Shu S."/>
            <person name="Stevenson D.W."/>
            <person name="Thummler F."/>
            <person name="Tillich M."/>
            <person name="Villarreal Aguilar J.C."/>
            <person name="Widiez T."/>
            <person name="Wong G.K."/>
            <person name="Wymore A."/>
            <person name="Zhang Y."/>
            <person name="Zimmer A.D."/>
            <person name="Quatrano R.S."/>
            <person name="Mayer K.F.X."/>
            <person name="Goodstein D."/>
            <person name="Casacuberta J.M."/>
            <person name="Vandepoele K."/>
            <person name="Reski R."/>
            <person name="Cuming A.C."/>
            <person name="Tuskan G.A."/>
            <person name="Maumus F."/>
            <person name="Salse J."/>
            <person name="Schmutz J."/>
            <person name="Rensing S.A."/>
        </authorList>
    </citation>
    <scope>NUCLEOTIDE SEQUENCE [LARGE SCALE GENOMIC DNA]</scope>
    <source>
        <strain evidence="12 13">cv. Gransden 2004</strain>
    </source>
</reference>
<evidence type="ECO:0000256" key="1">
    <source>
        <dbReference type="ARBA" id="ARBA00004651"/>
    </source>
</evidence>
<dbReference type="Gramene" id="Pp3c11_12490V3.2">
    <property type="protein sequence ID" value="Pp3c11_12490V3.2"/>
    <property type="gene ID" value="Pp3c11_12490"/>
</dbReference>
<evidence type="ECO:0000256" key="8">
    <source>
        <dbReference type="RuleBase" id="RU361233"/>
    </source>
</evidence>
<keyword evidence="13" id="KW-1185">Reference proteome</keyword>
<dbReference type="EMBL" id="ABEU02000011">
    <property type="protein sequence ID" value="PNR45181.1"/>
    <property type="molecule type" value="Genomic_DNA"/>
</dbReference>
<evidence type="ECO:0000256" key="9">
    <source>
        <dbReference type="SAM" id="MobiDB-lite"/>
    </source>
</evidence>
<evidence type="ECO:0000256" key="4">
    <source>
        <dbReference type="ARBA" id="ARBA00022475"/>
    </source>
</evidence>
<dbReference type="OrthoDB" id="10552465at2759"/>
<evidence type="ECO:0000256" key="2">
    <source>
        <dbReference type="ARBA" id="ARBA00007651"/>
    </source>
</evidence>
<proteinExistence type="inferred from homology"/>
<feature type="domain" description="Casparian strip membrane protein" evidence="10">
    <location>
        <begin position="51"/>
        <end position="198"/>
    </location>
</feature>
<dbReference type="EnsemblPlants" id="Pp3c11_12490V3.2">
    <property type="protein sequence ID" value="Pp3c11_12490V3.2"/>
    <property type="gene ID" value="Pp3c11_12490"/>
</dbReference>
<reference evidence="11 13" key="1">
    <citation type="journal article" date="2008" name="Science">
        <title>The Physcomitrella genome reveals evolutionary insights into the conquest of land by plants.</title>
        <authorList>
            <person name="Rensing S."/>
            <person name="Lang D."/>
            <person name="Zimmer A."/>
            <person name="Terry A."/>
            <person name="Salamov A."/>
            <person name="Shapiro H."/>
            <person name="Nishiyama T."/>
            <person name="Perroud P.-F."/>
            <person name="Lindquist E."/>
            <person name="Kamisugi Y."/>
            <person name="Tanahashi T."/>
            <person name="Sakakibara K."/>
            <person name="Fujita T."/>
            <person name="Oishi K."/>
            <person name="Shin-I T."/>
            <person name="Kuroki Y."/>
            <person name="Toyoda A."/>
            <person name="Suzuki Y."/>
            <person name="Hashimoto A."/>
            <person name="Yamaguchi K."/>
            <person name="Sugano A."/>
            <person name="Kohara Y."/>
            <person name="Fujiyama A."/>
            <person name="Anterola A."/>
            <person name="Aoki S."/>
            <person name="Ashton N."/>
            <person name="Barbazuk W.B."/>
            <person name="Barker E."/>
            <person name="Bennetzen J."/>
            <person name="Bezanilla M."/>
            <person name="Blankenship R."/>
            <person name="Cho S.H."/>
            <person name="Dutcher S."/>
            <person name="Estelle M."/>
            <person name="Fawcett J.A."/>
            <person name="Gundlach H."/>
            <person name="Hanada K."/>
            <person name="Heyl A."/>
            <person name="Hicks K.A."/>
            <person name="Hugh J."/>
            <person name="Lohr M."/>
            <person name="Mayer K."/>
            <person name="Melkozernov A."/>
            <person name="Murata T."/>
            <person name="Nelson D."/>
            <person name="Pils B."/>
            <person name="Prigge M."/>
            <person name="Reiss B."/>
            <person name="Renner T."/>
            <person name="Rombauts S."/>
            <person name="Rushton P."/>
            <person name="Sanderfoot A."/>
            <person name="Schween G."/>
            <person name="Shiu S.-H."/>
            <person name="Stueber K."/>
            <person name="Theodoulou F.L."/>
            <person name="Tu H."/>
            <person name="Van de Peer Y."/>
            <person name="Verrier P.J."/>
            <person name="Waters E."/>
            <person name="Wood A."/>
            <person name="Yang L."/>
            <person name="Cove D."/>
            <person name="Cuming A."/>
            <person name="Hasebe M."/>
            <person name="Lucas S."/>
            <person name="Mishler D.B."/>
            <person name="Reski R."/>
            <person name="Grigoriev I."/>
            <person name="Quatrano R.S."/>
            <person name="Boore J.L."/>
        </authorList>
    </citation>
    <scope>NUCLEOTIDE SEQUENCE [LARGE SCALE GENOMIC DNA]</scope>
    <source>
        <strain evidence="12 13">cv. Gransden 2004</strain>
    </source>
</reference>
<dbReference type="Proteomes" id="UP000006727">
    <property type="component" value="Chromosome 11"/>
</dbReference>
<comment type="subcellular location">
    <subcellularLocation>
        <location evidence="1 8">Cell membrane</location>
        <topology evidence="1 8">Multi-pass membrane protein</topology>
    </subcellularLocation>
</comment>
<feature type="transmembrane region" description="Helical" evidence="8">
    <location>
        <begin position="136"/>
        <end position="161"/>
    </location>
</feature>
<comment type="subunit">
    <text evidence="3 8">Homodimer and heterodimers.</text>
</comment>
<dbReference type="InterPro" id="IPR006702">
    <property type="entry name" value="CASP_dom"/>
</dbReference>
<feature type="transmembrane region" description="Helical" evidence="8">
    <location>
        <begin position="189"/>
        <end position="208"/>
    </location>
</feature>
<keyword evidence="5 8" id="KW-0812">Transmembrane</keyword>
<dbReference type="RefSeq" id="XP_024388263.1">
    <property type="nucleotide sequence ID" value="XM_024532495.2"/>
</dbReference>
<feature type="region of interest" description="Disordered" evidence="9">
    <location>
        <begin position="1"/>
        <end position="23"/>
    </location>
</feature>
<organism evidence="11">
    <name type="scientific">Physcomitrium patens</name>
    <name type="common">Spreading-leaved earth moss</name>
    <name type="synonym">Physcomitrella patens</name>
    <dbReference type="NCBI Taxonomy" id="3218"/>
    <lineage>
        <taxon>Eukaryota</taxon>
        <taxon>Viridiplantae</taxon>
        <taxon>Streptophyta</taxon>
        <taxon>Embryophyta</taxon>
        <taxon>Bryophyta</taxon>
        <taxon>Bryophytina</taxon>
        <taxon>Bryopsida</taxon>
        <taxon>Funariidae</taxon>
        <taxon>Funariales</taxon>
        <taxon>Funariaceae</taxon>
        <taxon>Physcomitrium</taxon>
    </lineage>
</organism>
<evidence type="ECO:0000256" key="7">
    <source>
        <dbReference type="ARBA" id="ARBA00023136"/>
    </source>
</evidence>
<keyword evidence="6 8" id="KW-1133">Transmembrane helix</keyword>
<reference evidence="12" key="3">
    <citation type="submission" date="2020-12" db="UniProtKB">
        <authorList>
            <consortium name="EnsemblPlants"/>
        </authorList>
    </citation>
    <scope>IDENTIFICATION</scope>
</reference>
<feature type="compositionally biased region" description="Polar residues" evidence="9">
    <location>
        <begin position="7"/>
        <end position="16"/>
    </location>
</feature>
<evidence type="ECO:0000313" key="12">
    <source>
        <dbReference type="EnsemblPlants" id="Pp3c11_12490V3.1"/>
    </source>
</evidence>
<dbReference type="PANTHER" id="PTHR33573">
    <property type="entry name" value="CASP-LIKE PROTEIN 4A4"/>
    <property type="match status" value="1"/>
</dbReference>
<dbReference type="PANTHER" id="PTHR33573:SF50">
    <property type="entry name" value="CASP-LIKE PROTEIN 4A3"/>
    <property type="match status" value="1"/>
</dbReference>
<gene>
    <name evidence="12" type="primary">LOC112288378</name>
    <name evidence="11" type="ORF">PHYPA_014952</name>
</gene>
<name>A0A2K1JUH7_PHYPA</name>
<feature type="transmembrane region" description="Helical" evidence="8">
    <location>
        <begin position="54"/>
        <end position="73"/>
    </location>
</feature>
<dbReference type="AlphaFoldDB" id="A0A2K1JUH7"/>
<protein>
    <recommendedName>
        <fullName evidence="8">CASP-like protein</fullName>
    </recommendedName>
</protein>
<dbReference type="GO" id="GO:0005886">
    <property type="term" value="C:plasma membrane"/>
    <property type="evidence" value="ECO:0007669"/>
    <property type="project" value="UniProtKB-SubCell"/>
</dbReference>
<evidence type="ECO:0000256" key="5">
    <source>
        <dbReference type="ARBA" id="ARBA00022692"/>
    </source>
</evidence>
<keyword evidence="4 8" id="KW-1003">Cell membrane</keyword>
<evidence type="ECO:0000256" key="3">
    <source>
        <dbReference type="ARBA" id="ARBA00011489"/>
    </source>
</evidence>
<keyword evidence="7 8" id="KW-0472">Membrane</keyword>
<accession>A0A2K1JUH7</accession>
<evidence type="ECO:0000313" key="11">
    <source>
        <dbReference type="EMBL" id="PNR45181.1"/>
    </source>
</evidence>
<dbReference type="Gramene" id="Pp3c11_12490V3.1">
    <property type="protein sequence ID" value="Pp3c11_12490V3.1"/>
    <property type="gene ID" value="Pp3c11_12490"/>
</dbReference>
<comment type="similarity">
    <text evidence="2 8">Belongs to the Casparian strip membrane proteins (CASP) family.</text>
</comment>